<feature type="domain" description="Peptidase M28" evidence="2">
    <location>
        <begin position="94"/>
        <end position="322"/>
    </location>
</feature>
<dbReference type="GO" id="GO:0008235">
    <property type="term" value="F:metalloexopeptidase activity"/>
    <property type="evidence" value="ECO:0007669"/>
    <property type="project" value="InterPro"/>
</dbReference>
<accession>A0A9D9N8W7</accession>
<evidence type="ECO:0000256" key="1">
    <source>
        <dbReference type="SAM" id="SignalP"/>
    </source>
</evidence>
<dbReference type="AlphaFoldDB" id="A0A9D9N8W7"/>
<dbReference type="GO" id="GO:0006508">
    <property type="term" value="P:proteolysis"/>
    <property type="evidence" value="ECO:0007669"/>
    <property type="project" value="InterPro"/>
</dbReference>
<evidence type="ECO:0000313" key="4">
    <source>
        <dbReference type="Proteomes" id="UP000823597"/>
    </source>
</evidence>
<dbReference type="PANTHER" id="PTHR12147:SF26">
    <property type="entry name" value="PEPTIDASE M28 DOMAIN-CONTAINING PROTEIN"/>
    <property type="match status" value="1"/>
</dbReference>
<protein>
    <submittedName>
        <fullName evidence="3">M28 family peptidase</fullName>
    </submittedName>
</protein>
<dbReference type="Proteomes" id="UP000823597">
    <property type="component" value="Unassembled WGS sequence"/>
</dbReference>
<reference evidence="3" key="2">
    <citation type="journal article" date="2021" name="PeerJ">
        <title>Extensive microbial diversity within the chicken gut microbiome revealed by metagenomics and culture.</title>
        <authorList>
            <person name="Gilroy R."/>
            <person name="Ravi A."/>
            <person name="Getino M."/>
            <person name="Pursley I."/>
            <person name="Horton D.L."/>
            <person name="Alikhan N.F."/>
            <person name="Baker D."/>
            <person name="Gharbi K."/>
            <person name="Hall N."/>
            <person name="Watson M."/>
            <person name="Adriaenssens E.M."/>
            <person name="Foster-Nyarko E."/>
            <person name="Jarju S."/>
            <person name="Secka A."/>
            <person name="Antonio M."/>
            <person name="Oren A."/>
            <person name="Chaudhuri R.R."/>
            <person name="La Ragione R."/>
            <person name="Hildebrand F."/>
            <person name="Pallen M.J."/>
        </authorList>
    </citation>
    <scope>NUCLEOTIDE SEQUENCE</scope>
    <source>
        <strain evidence="3">10037</strain>
    </source>
</reference>
<gene>
    <name evidence="3" type="ORF">IAB93_00755</name>
</gene>
<reference evidence="3" key="1">
    <citation type="submission" date="2020-10" db="EMBL/GenBank/DDBJ databases">
        <authorList>
            <person name="Gilroy R."/>
        </authorList>
    </citation>
    <scope>NUCLEOTIDE SEQUENCE</scope>
    <source>
        <strain evidence="3">10037</strain>
    </source>
</reference>
<name>A0A9D9N8W7_9BACT</name>
<dbReference type="EMBL" id="JADIME010000009">
    <property type="protein sequence ID" value="MBO8464509.1"/>
    <property type="molecule type" value="Genomic_DNA"/>
</dbReference>
<dbReference type="InterPro" id="IPR045175">
    <property type="entry name" value="M28_fam"/>
</dbReference>
<feature type="chain" id="PRO_5039490888" evidence="1">
    <location>
        <begin position="24"/>
        <end position="330"/>
    </location>
</feature>
<proteinExistence type="predicted"/>
<sequence length="330" mass="36702">MSRIRLTYCIILVLLLDSAMAYAQPPYNGDIMDNVEFLSSGICEGRATGSKGAFEAAAYIRGIFGTANLDPLFDGGYTQSFPVNTENGTVIGRNIAGIFHGNNHGKYDRPYIIVGAHYDHLGMLEGKMYPGADDNASGIAILDYIAGQFAMNRFLRDTASRSVIFIAFDAKEYSMAGSRAFIDTLFSETGINDRMTGKKISADDIAFMINIDQAGSILEPIDDTHREYLMVLGSGCLEEYDRAMLDVTGRYFIPELKIGYDYYGSRKFTDLFMKLSDQASFINAGIDALLFTSGINFHTYKTTDDLSIIDRKALGMRAKYIYLYVERLTR</sequence>
<dbReference type="PANTHER" id="PTHR12147">
    <property type="entry name" value="METALLOPEPTIDASE M28 FAMILY MEMBER"/>
    <property type="match status" value="1"/>
</dbReference>
<feature type="signal peptide" evidence="1">
    <location>
        <begin position="1"/>
        <end position="23"/>
    </location>
</feature>
<dbReference type="Gene3D" id="3.40.630.10">
    <property type="entry name" value="Zn peptidases"/>
    <property type="match status" value="1"/>
</dbReference>
<keyword evidence="1" id="KW-0732">Signal</keyword>
<comment type="caution">
    <text evidence="3">The sequence shown here is derived from an EMBL/GenBank/DDBJ whole genome shotgun (WGS) entry which is preliminary data.</text>
</comment>
<dbReference type="SUPFAM" id="SSF53187">
    <property type="entry name" value="Zn-dependent exopeptidases"/>
    <property type="match status" value="1"/>
</dbReference>
<evidence type="ECO:0000259" key="2">
    <source>
        <dbReference type="Pfam" id="PF04389"/>
    </source>
</evidence>
<organism evidence="3 4">
    <name type="scientific">Candidatus Merdivivens pullistercoris</name>
    <dbReference type="NCBI Taxonomy" id="2840873"/>
    <lineage>
        <taxon>Bacteria</taxon>
        <taxon>Pseudomonadati</taxon>
        <taxon>Bacteroidota</taxon>
        <taxon>Bacteroidia</taxon>
        <taxon>Bacteroidales</taxon>
        <taxon>Muribaculaceae</taxon>
        <taxon>Muribaculaceae incertae sedis</taxon>
        <taxon>Candidatus Merdivivens</taxon>
    </lineage>
</organism>
<dbReference type="Pfam" id="PF04389">
    <property type="entry name" value="Peptidase_M28"/>
    <property type="match status" value="1"/>
</dbReference>
<evidence type="ECO:0000313" key="3">
    <source>
        <dbReference type="EMBL" id="MBO8464509.1"/>
    </source>
</evidence>
<dbReference type="InterPro" id="IPR007484">
    <property type="entry name" value="Peptidase_M28"/>
</dbReference>